<evidence type="ECO:0000313" key="2">
    <source>
        <dbReference type="EMBL" id="MBP0463601.1"/>
    </source>
</evidence>
<protein>
    <recommendedName>
        <fullName evidence="4">Replication protein</fullName>
    </recommendedName>
</protein>
<feature type="region of interest" description="Disordered" evidence="1">
    <location>
        <begin position="165"/>
        <end position="204"/>
    </location>
</feature>
<gene>
    <name evidence="2" type="ORF">J5Y09_06745</name>
</gene>
<comment type="caution">
    <text evidence="2">The sequence shown here is derived from an EMBL/GenBank/DDBJ whole genome shotgun (WGS) entry which is preliminary data.</text>
</comment>
<sequence length="396" mass="43560">MSHIEPISRRDAGGKRALAAYRDAQDAPLTLAQFAVLSVRIRFMDLEAPGITWTAPDVMHECSHIKDAKTIRKADRALIDMGIMSLDEEAGFYRVARYRLHLDRLAALAAERRMAFEAAKGTKARPGRKAKLTGATPRPIAEIDRGIFPNWQGLRPYELPTATADVRPSVSATHNAAPAARRRGRDEGQQDSPPARKAGGVPKQWACHRTGFKVPREVTPTTWAAALARMAPEGKPVKAPAVRSWLSDLNSTIRAGRDPNRVALNAIRCGLPRPNADRFPGWKETLDQQPPQAIAGTLAFRFGAFDQEVDLLAKAVASLLEEGHDLEAIECIAAEVQKAADAADAVVDQGRAAVLWHSVRHHYRRSEQRAEAFQTAQEVGFDTKGRFHPDHRPMAV</sequence>
<proteinExistence type="predicted"/>
<keyword evidence="3" id="KW-1185">Reference proteome</keyword>
<evidence type="ECO:0008006" key="4">
    <source>
        <dbReference type="Google" id="ProtNLM"/>
    </source>
</evidence>
<evidence type="ECO:0000313" key="3">
    <source>
        <dbReference type="Proteomes" id="UP000680815"/>
    </source>
</evidence>
<reference evidence="2 3" key="1">
    <citation type="submission" date="2021-03" db="EMBL/GenBank/DDBJ databases">
        <authorList>
            <person name="So Y."/>
        </authorList>
    </citation>
    <scope>NUCLEOTIDE SEQUENCE [LARGE SCALE GENOMIC DNA]</scope>
    <source>
        <strain evidence="2 3">PWR1</strain>
    </source>
</reference>
<organism evidence="2 3">
    <name type="scientific">Roseomonas nitratireducens</name>
    <dbReference type="NCBI Taxonomy" id="2820810"/>
    <lineage>
        <taxon>Bacteria</taxon>
        <taxon>Pseudomonadati</taxon>
        <taxon>Pseudomonadota</taxon>
        <taxon>Alphaproteobacteria</taxon>
        <taxon>Acetobacterales</taxon>
        <taxon>Roseomonadaceae</taxon>
        <taxon>Roseomonas</taxon>
    </lineage>
</organism>
<dbReference type="EMBL" id="JAGIYZ010000004">
    <property type="protein sequence ID" value="MBP0463601.1"/>
    <property type="molecule type" value="Genomic_DNA"/>
</dbReference>
<dbReference type="RefSeq" id="WP_209350986.1">
    <property type="nucleotide sequence ID" value="NZ_JAGIYZ010000004.1"/>
</dbReference>
<name>A0ABS4ARY2_9PROT</name>
<accession>A0ABS4ARY2</accession>
<evidence type="ECO:0000256" key="1">
    <source>
        <dbReference type="SAM" id="MobiDB-lite"/>
    </source>
</evidence>
<dbReference type="Proteomes" id="UP000680815">
    <property type="component" value="Unassembled WGS sequence"/>
</dbReference>